<protein>
    <submittedName>
        <fullName evidence="1">Uncharacterized protein</fullName>
    </submittedName>
</protein>
<dbReference type="EMBL" id="CAKOFQ010007432">
    <property type="protein sequence ID" value="CAH2000996.1"/>
    <property type="molecule type" value="Genomic_DNA"/>
</dbReference>
<accession>A0A9P0LY89</accession>
<comment type="caution">
    <text evidence="1">The sequence shown here is derived from an EMBL/GenBank/DDBJ whole genome shotgun (WGS) entry which is preliminary data.</text>
</comment>
<keyword evidence="2" id="KW-1185">Reference proteome</keyword>
<organism evidence="1 2">
    <name type="scientific">Acanthoscelides obtectus</name>
    <name type="common">Bean weevil</name>
    <name type="synonym">Bruchus obtectus</name>
    <dbReference type="NCBI Taxonomy" id="200917"/>
    <lineage>
        <taxon>Eukaryota</taxon>
        <taxon>Metazoa</taxon>
        <taxon>Ecdysozoa</taxon>
        <taxon>Arthropoda</taxon>
        <taxon>Hexapoda</taxon>
        <taxon>Insecta</taxon>
        <taxon>Pterygota</taxon>
        <taxon>Neoptera</taxon>
        <taxon>Endopterygota</taxon>
        <taxon>Coleoptera</taxon>
        <taxon>Polyphaga</taxon>
        <taxon>Cucujiformia</taxon>
        <taxon>Chrysomeloidea</taxon>
        <taxon>Chrysomelidae</taxon>
        <taxon>Bruchinae</taxon>
        <taxon>Bruchini</taxon>
        <taxon>Acanthoscelides</taxon>
    </lineage>
</organism>
<gene>
    <name evidence="1" type="ORF">ACAOBT_LOCUS25929</name>
</gene>
<reference evidence="1" key="1">
    <citation type="submission" date="2022-03" db="EMBL/GenBank/DDBJ databases">
        <authorList>
            <person name="Sayadi A."/>
        </authorList>
    </citation>
    <scope>NUCLEOTIDE SEQUENCE</scope>
</reference>
<dbReference type="AlphaFoldDB" id="A0A9P0LY89"/>
<name>A0A9P0LY89_ACAOB</name>
<dbReference type="Proteomes" id="UP001152888">
    <property type="component" value="Unassembled WGS sequence"/>
</dbReference>
<sequence>MHHPKADIDRLYVPRKRGGRGLTSIHQTCELNIIDLGQYLKWKKYDKLVKLMTEYEDSLPKDHVRDERDVRMAVQSHSMSVAADRQIDGGWGKMTRRQDANAFNRFNAAQ</sequence>
<dbReference type="OrthoDB" id="6782222at2759"/>
<evidence type="ECO:0000313" key="2">
    <source>
        <dbReference type="Proteomes" id="UP001152888"/>
    </source>
</evidence>
<proteinExistence type="predicted"/>
<evidence type="ECO:0000313" key="1">
    <source>
        <dbReference type="EMBL" id="CAH2000996.1"/>
    </source>
</evidence>